<comment type="caution">
    <text evidence="1">The sequence shown here is derived from an EMBL/GenBank/DDBJ whole genome shotgun (WGS) entry which is preliminary data.</text>
</comment>
<accession>A0AAV3ZXR0</accession>
<reference evidence="1 2" key="1">
    <citation type="journal article" date="2021" name="Elife">
        <title>Chloroplast acquisition without the gene transfer in kleptoplastic sea slugs, Plakobranchus ocellatus.</title>
        <authorList>
            <person name="Maeda T."/>
            <person name="Takahashi S."/>
            <person name="Yoshida T."/>
            <person name="Shimamura S."/>
            <person name="Takaki Y."/>
            <person name="Nagai Y."/>
            <person name="Toyoda A."/>
            <person name="Suzuki Y."/>
            <person name="Arimoto A."/>
            <person name="Ishii H."/>
            <person name="Satoh N."/>
            <person name="Nishiyama T."/>
            <person name="Hasebe M."/>
            <person name="Maruyama T."/>
            <person name="Minagawa J."/>
            <person name="Obokata J."/>
            <person name="Shigenobu S."/>
        </authorList>
    </citation>
    <scope>NUCLEOTIDE SEQUENCE [LARGE SCALE GENOMIC DNA]</scope>
</reference>
<dbReference type="Proteomes" id="UP000735302">
    <property type="component" value="Unassembled WGS sequence"/>
</dbReference>
<name>A0AAV3ZXR0_9GAST</name>
<keyword evidence="2" id="KW-1185">Reference proteome</keyword>
<organism evidence="1 2">
    <name type="scientific">Plakobranchus ocellatus</name>
    <dbReference type="NCBI Taxonomy" id="259542"/>
    <lineage>
        <taxon>Eukaryota</taxon>
        <taxon>Metazoa</taxon>
        <taxon>Spiralia</taxon>
        <taxon>Lophotrochozoa</taxon>
        <taxon>Mollusca</taxon>
        <taxon>Gastropoda</taxon>
        <taxon>Heterobranchia</taxon>
        <taxon>Euthyneura</taxon>
        <taxon>Panpulmonata</taxon>
        <taxon>Sacoglossa</taxon>
        <taxon>Placobranchoidea</taxon>
        <taxon>Plakobranchidae</taxon>
        <taxon>Plakobranchus</taxon>
    </lineage>
</organism>
<gene>
    <name evidence="1" type="ORF">PoB_002568900</name>
</gene>
<proteinExistence type="predicted"/>
<sequence length="130" mass="14974">MEQSFYTEQDLGSARNCLTVQGVKFVTVQEMSSLYREMRAVQEMSSFHWAKRDSSGNVFTLQGSAGQCELLRVYSAHYWIVWSSARHCRLYGSFLSITGQCWIVPCGQVRMELLEKYRAIRDRAIRSNTG</sequence>
<dbReference type="AlphaFoldDB" id="A0AAV3ZXR0"/>
<evidence type="ECO:0000313" key="1">
    <source>
        <dbReference type="EMBL" id="GFN99183.1"/>
    </source>
</evidence>
<dbReference type="EMBL" id="BLXT01002947">
    <property type="protein sequence ID" value="GFN99183.1"/>
    <property type="molecule type" value="Genomic_DNA"/>
</dbReference>
<evidence type="ECO:0000313" key="2">
    <source>
        <dbReference type="Proteomes" id="UP000735302"/>
    </source>
</evidence>
<protein>
    <submittedName>
        <fullName evidence="1">Uncharacterized protein</fullName>
    </submittedName>
</protein>